<reference evidence="1" key="1">
    <citation type="journal article" date="2023" name="G3 (Bethesda)">
        <title>A reference genome for the long-term kleptoplast-retaining sea slug Elysia crispata morphotype clarki.</title>
        <authorList>
            <person name="Eastman K.E."/>
            <person name="Pendleton A.L."/>
            <person name="Shaikh M.A."/>
            <person name="Suttiyut T."/>
            <person name="Ogas R."/>
            <person name="Tomko P."/>
            <person name="Gavelis G."/>
            <person name="Widhalm J.R."/>
            <person name="Wisecaver J.H."/>
        </authorList>
    </citation>
    <scope>NUCLEOTIDE SEQUENCE</scope>
    <source>
        <strain evidence="1">ECLA1</strain>
    </source>
</reference>
<dbReference type="EMBL" id="JAWDGP010000067">
    <property type="protein sequence ID" value="KAK3803975.1"/>
    <property type="molecule type" value="Genomic_DNA"/>
</dbReference>
<evidence type="ECO:0000313" key="1">
    <source>
        <dbReference type="EMBL" id="KAK3803975.1"/>
    </source>
</evidence>
<sequence length="195" mass="20615">MDDYKKRIIEFVRACGSVASCIDAVCRAYPMEGAVKACGTLCADVLCAACRVPSLSYGGRRQSMWHVACLRAVCGMPCAEPILWRAQSKRVALSLHHQVAGRVEEDPHARPNTALDSSPEVIPVLASVSPPHPTSPLPCLKLSAGLSPGEAPSLDLALRLVDSLVAFSSDHTARGNACSTGIKCSCLKTSVTQPC</sequence>
<protein>
    <submittedName>
        <fullName evidence="1">Uncharacterized protein</fullName>
    </submittedName>
</protein>
<accession>A0AAE1BD99</accession>
<proteinExistence type="predicted"/>
<name>A0AAE1BD99_9GAST</name>
<organism evidence="1 2">
    <name type="scientific">Elysia crispata</name>
    <name type="common">lettuce slug</name>
    <dbReference type="NCBI Taxonomy" id="231223"/>
    <lineage>
        <taxon>Eukaryota</taxon>
        <taxon>Metazoa</taxon>
        <taxon>Spiralia</taxon>
        <taxon>Lophotrochozoa</taxon>
        <taxon>Mollusca</taxon>
        <taxon>Gastropoda</taxon>
        <taxon>Heterobranchia</taxon>
        <taxon>Euthyneura</taxon>
        <taxon>Panpulmonata</taxon>
        <taxon>Sacoglossa</taxon>
        <taxon>Placobranchoidea</taxon>
        <taxon>Plakobranchidae</taxon>
        <taxon>Elysia</taxon>
    </lineage>
</organism>
<gene>
    <name evidence="1" type="ORF">RRG08_066211</name>
</gene>
<evidence type="ECO:0000313" key="2">
    <source>
        <dbReference type="Proteomes" id="UP001283361"/>
    </source>
</evidence>
<comment type="caution">
    <text evidence="1">The sequence shown here is derived from an EMBL/GenBank/DDBJ whole genome shotgun (WGS) entry which is preliminary data.</text>
</comment>
<dbReference type="Proteomes" id="UP001283361">
    <property type="component" value="Unassembled WGS sequence"/>
</dbReference>
<keyword evidence="2" id="KW-1185">Reference proteome</keyword>
<dbReference type="AlphaFoldDB" id="A0AAE1BD99"/>